<evidence type="ECO:0000313" key="1">
    <source>
        <dbReference type="EMBL" id="KAI3684905.1"/>
    </source>
</evidence>
<dbReference type="Proteomes" id="UP001055879">
    <property type="component" value="Linkage Group LG12"/>
</dbReference>
<reference evidence="2" key="1">
    <citation type="journal article" date="2022" name="Mol. Ecol. Resour.">
        <title>The genomes of chicory, endive, great burdock and yacon provide insights into Asteraceae palaeo-polyploidization history and plant inulin production.</title>
        <authorList>
            <person name="Fan W."/>
            <person name="Wang S."/>
            <person name="Wang H."/>
            <person name="Wang A."/>
            <person name="Jiang F."/>
            <person name="Liu H."/>
            <person name="Zhao H."/>
            <person name="Xu D."/>
            <person name="Zhang Y."/>
        </authorList>
    </citation>
    <scope>NUCLEOTIDE SEQUENCE [LARGE SCALE GENOMIC DNA]</scope>
    <source>
        <strain evidence="2">cv. Niubang</strain>
    </source>
</reference>
<organism evidence="1 2">
    <name type="scientific">Arctium lappa</name>
    <name type="common">Greater burdock</name>
    <name type="synonym">Lappa major</name>
    <dbReference type="NCBI Taxonomy" id="4217"/>
    <lineage>
        <taxon>Eukaryota</taxon>
        <taxon>Viridiplantae</taxon>
        <taxon>Streptophyta</taxon>
        <taxon>Embryophyta</taxon>
        <taxon>Tracheophyta</taxon>
        <taxon>Spermatophyta</taxon>
        <taxon>Magnoliopsida</taxon>
        <taxon>eudicotyledons</taxon>
        <taxon>Gunneridae</taxon>
        <taxon>Pentapetalae</taxon>
        <taxon>asterids</taxon>
        <taxon>campanulids</taxon>
        <taxon>Asterales</taxon>
        <taxon>Asteraceae</taxon>
        <taxon>Carduoideae</taxon>
        <taxon>Cardueae</taxon>
        <taxon>Arctiinae</taxon>
        <taxon>Arctium</taxon>
    </lineage>
</organism>
<protein>
    <submittedName>
        <fullName evidence="1">Uncharacterized protein</fullName>
    </submittedName>
</protein>
<keyword evidence="2" id="KW-1185">Reference proteome</keyword>
<accession>A0ACB8YHE1</accession>
<sequence>MRQRRWLELLKDYDCELLYHPDKANVVANALSRKNYGSEVKVTLTRIGVISSLVEDIKVPKIGRNRELLLAEAHKSKYSIHPGSTKMYRDLKLRYWWSVMKLDVANYVERCVTCLQIKAEHQKLYGSF</sequence>
<dbReference type="EMBL" id="CM042058">
    <property type="protein sequence ID" value="KAI3684905.1"/>
    <property type="molecule type" value="Genomic_DNA"/>
</dbReference>
<comment type="caution">
    <text evidence="1">The sequence shown here is derived from an EMBL/GenBank/DDBJ whole genome shotgun (WGS) entry which is preliminary data.</text>
</comment>
<reference evidence="1 2" key="2">
    <citation type="journal article" date="2022" name="Mol. Ecol. Resour.">
        <title>The genomes of chicory, endive, great burdock and yacon provide insights into Asteraceae paleo-polyploidization history and plant inulin production.</title>
        <authorList>
            <person name="Fan W."/>
            <person name="Wang S."/>
            <person name="Wang H."/>
            <person name="Wang A."/>
            <person name="Jiang F."/>
            <person name="Liu H."/>
            <person name="Zhao H."/>
            <person name="Xu D."/>
            <person name="Zhang Y."/>
        </authorList>
    </citation>
    <scope>NUCLEOTIDE SEQUENCE [LARGE SCALE GENOMIC DNA]</scope>
    <source>
        <strain evidence="2">cv. Niubang</strain>
    </source>
</reference>
<name>A0ACB8YHE1_ARCLA</name>
<evidence type="ECO:0000313" key="2">
    <source>
        <dbReference type="Proteomes" id="UP001055879"/>
    </source>
</evidence>
<proteinExistence type="predicted"/>
<gene>
    <name evidence="1" type="ORF">L6452_34133</name>
</gene>